<dbReference type="STRING" id="866895.HBHAL_3509"/>
<reference evidence="9 10" key="1">
    <citation type="journal article" date="2013" name="Environ. Microbiol.">
        <title>Chloride and organic osmolytes: a hybrid strategy to cope with elevated salinities by the moderately halophilic, chloride-dependent bacterium Halobacillus halophilus.</title>
        <authorList>
            <person name="Saum S.H."/>
            <person name="Pfeiffer F."/>
            <person name="Palm P."/>
            <person name="Rampp M."/>
            <person name="Schuster S.C."/>
            <person name="Muller V."/>
            <person name="Oesterhelt D."/>
        </authorList>
    </citation>
    <scope>NUCLEOTIDE SEQUENCE [LARGE SCALE GENOMIC DNA]</scope>
    <source>
        <strain evidence="10">ATCC 35676 / DSM 2266 / JCM 20832 / KCTC 3685 / LMG 17431 / NBRC 102448 / NCIMB 2269</strain>
    </source>
</reference>
<keyword evidence="5 7" id="KW-1133">Transmembrane helix</keyword>
<feature type="transmembrane region" description="Helical" evidence="7">
    <location>
        <begin position="118"/>
        <end position="145"/>
    </location>
</feature>
<comment type="subcellular location">
    <subcellularLocation>
        <location evidence="1">Cell membrane</location>
        <topology evidence="1">Multi-pass membrane protein</topology>
    </subcellularLocation>
</comment>
<dbReference type="PANTHER" id="PTHR30012:SF0">
    <property type="entry name" value="TYPE II SECRETION SYSTEM PROTEIN F-RELATED"/>
    <property type="match status" value="1"/>
</dbReference>
<feature type="transmembrane region" description="Helical" evidence="7">
    <location>
        <begin position="80"/>
        <end position="98"/>
    </location>
</feature>
<dbReference type="eggNOG" id="COG1459">
    <property type="taxonomic scope" value="Bacteria"/>
</dbReference>
<keyword evidence="3" id="KW-1003">Cell membrane</keyword>
<dbReference type="AlphaFoldDB" id="I0JNY3"/>
<evidence type="ECO:0000313" key="9">
    <source>
        <dbReference type="EMBL" id="CCG45853.1"/>
    </source>
</evidence>
<dbReference type="KEGG" id="hhd:HBHAL_3509"/>
<dbReference type="Pfam" id="PF00482">
    <property type="entry name" value="T2SSF"/>
    <property type="match status" value="2"/>
</dbReference>
<proteinExistence type="inferred from homology"/>
<keyword evidence="6 7" id="KW-0472">Membrane</keyword>
<evidence type="ECO:0000256" key="5">
    <source>
        <dbReference type="ARBA" id="ARBA00022989"/>
    </source>
</evidence>
<organism evidence="9 10">
    <name type="scientific">Halobacillus halophilus (strain ATCC 35676 / DSM 2266 / JCM 20832 / KCTC 3685 / LMG 17431 / NBRC 102448 / NCIMB 2269)</name>
    <name type="common">Sporosarcina halophila</name>
    <dbReference type="NCBI Taxonomy" id="866895"/>
    <lineage>
        <taxon>Bacteria</taxon>
        <taxon>Bacillati</taxon>
        <taxon>Bacillota</taxon>
        <taxon>Bacilli</taxon>
        <taxon>Bacillales</taxon>
        <taxon>Bacillaceae</taxon>
        <taxon>Halobacillus</taxon>
    </lineage>
</organism>
<evidence type="ECO:0000256" key="2">
    <source>
        <dbReference type="ARBA" id="ARBA00005745"/>
    </source>
</evidence>
<dbReference type="InterPro" id="IPR042094">
    <property type="entry name" value="T2SS_GspF_sf"/>
</dbReference>
<dbReference type="PRINTS" id="PR00812">
    <property type="entry name" value="BCTERIALGSPF"/>
</dbReference>
<keyword evidence="10" id="KW-1185">Reference proteome</keyword>
<comment type="similarity">
    <text evidence="2">Belongs to the GSP F family.</text>
</comment>
<accession>I0JNY3</accession>
<evidence type="ECO:0000256" key="1">
    <source>
        <dbReference type="ARBA" id="ARBA00004651"/>
    </source>
</evidence>
<evidence type="ECO:0000256" key="6">
    <source>
        <dbReference type="ARBA" id="ARBA00023136"/>
    </source>
</evidence>
<dbReference type="EMBL" id="HE717023">
    <property type="protein sequence ID" value="CCG45853.1"/>
    <property type="molecule type" value="Genomic_DNA"/>
</dbReference>
<dbReference type="PATRIC" id="fig|866895.3.peg.2527"/>
<dbReference type="Proteomes" id="UP000007397">
    <property type="component" value="Chromosome"/>
</dbReference>
<dbReference type="PANTHER" id="PTHR30012">
    <property type="entry name" value="GENERAL SECRETION PATHWAY PROTEIN"/>
    <property type="match status" value="1"/>
</dbReference>
<evidence type="ECO:0000256" key="3">
    <source>
        <dbReference type="ARBA" id="ARBA00022475"/>
    </source>
</evidence>
<feature type="domain" description="Type II secretion system protein GspF" evidence="8">
    <location>
        <begin position="179"/>
        <end position="301"/>
    </location>
</feature>
<evidence type="ECO:0000313" key="10">
    <source>
        <dbReference type="Proteomes" id="UP000007397"/>
    </source>
</evidence>
<feature type="transmembrane region" description="Helical" evidence="7">
    <location>
        <begin position="282"/>
        <end position="303"/>
    </location>
</feature>
<dbReference type="HOGENOM" id="CLU_899455_0_0_9"/>
<evidence type="ECO:0000256" key="7">
    <source>
        <dbReference type="SAM" id="Phobius"/>
    </source>
</evidence>
<dbReference type="InterPro" id="IPR003004">
    <property type="entry name" value="GspF/PilC"/>
</dbReference>
<sequence length="309" mass="36133">MEALKMTGWDPSLRPLSEEINIHLSKGETIDNAFLHVHFSPLVTNFLYFGRVHQDLPAMFKQCEELLKMKKDYFHKLFQVLRYPLFLLMFLIAAFSILKHTILPNFLVLFQGEDSSSLWFMMALDYFINGLGVLSITLFIGLIVMKLTFPRLSLSRRINLYEKVPLLKIYHSFMTSFLFTTHLNSLFKAGLPLKQSLEIMSSHNRYELLSFYSEKIISHLAEGRTLGQSVQSCSLLKSELTNLFHQTNDIEALSHELEMLSEFFIEYVQEKMLKWMLMIQPLFFIIIAVIVVCIYASIMLPLYQWMDQI</sequence>
<name>I0JNY3_HALH3</name>
<keyword evidence="4 7" id="KW-0812">Transmembrane</keyword>
<dbReference type="Gene3D" id="1.20.81.30">
    <property type="entry name" value="Type II secretion system (T2SS), domain F"/>
    <property type="match status" value="1"/>
</dbReference>
<evidence type="ECO:0000259" key="8">
    <source>
        <dbReference type="Pfam" id="PF00482"/>
    </source>
</evidence>
<dbReference type="GO" id="GO:0005886">
    <property type="term" value="C:plasma membrane"/>
    <property type="evidence" value="ECO:0007669"/>
    <property type="project" value="UniProtKB-SubCell"/>
</dbReference>
<feature type="domain" description="Type II secretion system protein GspF" evidence="8">
    <location>
        <begin position="10"/>
        <end position="102"/>
    </location>
</feature>
<dbReference type="InterPro" id="IPR018076">
    <property type="entry name" value="T2SS_GspF_dom"/>
</dbReference>
<gene>
    <name evidence="9" type="ordered locus">HBHAL_3509</name>
</gene>
<protein>
    <recommendedName>
        <fullName evidence="8">Type II secretion system protein GspF domain-containing protein</fullName>
    </recommendedName>
</protein>
<evidence type="ECO:0000256" key="4">
    <source>
        <dbReference type="ARBA" id="ARBA00022692"/>
    </source>
</evidence>